<accession>A0ABR3VNQ5</accession>
<dbReference type="EMBL" id="JAZGSY010000014">
    <property type="protein sequence ID" value="KAL1843519.1"/>
    <property type="molecule type" value="Genomic_DNA"/>
</dbReference>
<dbReference type="InterPro" id="IPR053204">
    <property type="entry name" value="Oxopyrrolidines_Biosynth-assoc"/>
</dbReference>
<dbReference type="PANTHER" id="PTHR38797">
    <property type="entry name" value="NUCLEAR PORE COMPLEX PROTEIN NUP85-RELATED"/>
    <property type="match status" value="1"/>
</dbReference>
<name>A0ABR3VNQ5_HUMIN</name>
<evidence type="ECO:0000313" key="1">
    <source>
        <dbReference type="EMBL" id="KAL1843519.1"/>
    </source>
</evidence>
<keyword evidence="2" id="KW-1185">Reference proteome</keyword>
<proteinExistence type="predicted"/>
<dbReference type="PANTHER" id="PTHR38797:SF4">
    <property type="entry name" value="NUCLEAR PORE COMPLEX PROTEIN NUP85"/>
    <property type="match status" value="1"/>
</dbReference>
<dbReference type="InterPro" id="IPR022085">
    <property type="entry name" value="OpdG"/>
</dbReference>
<organism evidence="1 2">
    <name type="scientific">Humicola insolens</name>
    <name type="common">Soft-rot fungus</name>
    <dbReference type="NCBI Taxonomy" id="85995"/>
    <lineage>
        <taxon>Eukaryota</taxon>
        <taxon>Fungi</taxon>
        <taxon>Dikarya</taxon>
        <taxon>Ascomycota</taxon>
        <taxon>Pezizomycotina</taxon>
        <taxon>Sordariomycetes</taxon>
        <taxon>Sordariomycetidae</taxon>
        <taxon>Sordariales</taxon>
        <taxon>Chaetomiaceae</taxon>
        <taxon>Mycothermus</taxon>
    </lineage>
</organism>
<protein>
    <submittedName>
        <fullName evidence="1">Uncharacterized protein</fullName>
    </submittedName>
</protein>
<gene>
    <name evidence="1" type="ORF">VTJ49DRAFT_1112</name>
</gene>
<dbReference type="Proteomes" id="UP001583172">
    <property type="component" value="Unassembled WGS sequence"/>
</dbReference>
<comment type="caution">
    <text evidence="1">The sequence shown here is derived from an EMBL/GenBank/DDBJ whole genome shotgun (WGS) entry which is preliminary data.</text>
</comment>
<evidence type="ECO:0000313" key="2">
    <source>
        <dbReference type="Proteomes" id="UP001583172"/>
    </source>
</evidence>
<reference evidence="1 2" key="1">
    <citation type="journal article" date="2024" name="Commun. Biol.">
        <title>Comparative genomic analysis of thermophilic fungi reveals convergent evolutionary adaptations and gene losses.</title>
        <authorList>
            <person name="Steindorff A.S."/>
            <person name="Aguilar-Pontes M.V."/>
            <person name="Robinson A.J."/>
            <person name="Andreopoulos B."/>
            <person name="LaButti K."/>
            <person name="Kuo A."/>
            <person name="Mondo S."/>
            <person name="Riley R."/>
            <person name="Otillar R."/>
            <person name="Haridas S."/>
            <person name="Lipzen A."/>
            <person name="Grimwood J."/>
            <person name="Schmutz J."/>
            <person name="Clum A."/>
            <person name="Reid I.D."/>
            <person name="Moisan M.C."/>
            <person name="Butler G."/>
            <person name="Nguyen T.T.M."/>
            <person name="Dewar K."/>
            <person name="Conant G."/>
            <person name="Drula E."/>
            <person name="Henrissat B."/>
            <person name="Hansel C."/>
            <person name="Singer S."/>
            <person name="Hutchinson M.I."/>
            <person name="de Vries R.P."/>
            <person name="Natvig D.O."/>
            <person name="Powell A.J."/>
            <person name="Tsang A."/>
            <person name="Grigoriev I.V."/>
        </authorList>
    </citation>
    <scope>NUCLEOTIDE SEQUENCE [LARGE SCALE GENOMIC DNA]</scope>
    <source>
        <strain evidence="1 2">CBS 620.91</strain>
    </source>
</reference>
<sequence>MAFYDSCLAGLELMNKPSEAFSEEQINILNALARGMQPDEFAAVADAAQLLDSLCPPWEPDRGEKSRNYWWEVFRLLVAIAKSSDVLAWIQERLIAIILELRKIQGDKELVYASETGHEIRVHIWKDVLLREDLAEHIRLGFYADPTSENRLSAFNASSAQRYQNISWFAARLQAAGILLIDEECVFALKNGLETDLSTLDATVAECRILVACGWLVNCPKELLGWSRAYDVSEQPPKYEPQWGPGDEYPRLVPNSEVGPLYSGPPTLCPERWAFWLARLDEIASEESGFGNPVRYAAFEAAKAMRAAEEEAGKE</sequence>
<dbReference type="Pfam" id="PF12311">
    <property type="entry name" value="DUF3632"/>
    <property type="match status" value="1"/>
</dbReference>